<sequence>MAKLIILDRDGVINRDSDAYIKSLSEWEPYPDAIAAIAQLHQNGWTIAIATNQSGIGRGYYDTRTLEQIHCRLRSLVNEAGGEIAIIEYCPHLPADNCDCRKPRAGMLIRIRKSLNIPTLDGCWMVGDSLRDIQAGIAGGCRTALVLTGKGQRTRRELDEAYSDTWICDDLEAFSKRLLSLDV</sequence>
<dbReference type="InterPro" id="IPR036412">
    <property type="entry name" value="HAD-like_sf"/>
</dbReference>
<dbReference type="PANTHER" id="PTHR42891">
    <property type="entry name" value="D-GLYCERO-BETA-D-MANNO-HEPTOSE-1,7-BISPHOSPHATE 7-PHOSPHATASE"/>
    <property type="match status" value="1"/>
</dbReference>
<evidence type="ECO:0000256" key="4">
    <source>
        <dbReference type="ARBA" id="ARBA00004496"/>
    </source>
</evidence>
<feature type="site" description="Contributes to substrate recognition" evidence="16">
    <location>
        <position position="101"/>
    </location>
</feature>
<evidence type="ECO:0000256" key="8">
    <source>
        <dbReference type="ARBA" id="ARBA00022723"/>
    </source>
</evidence>
<comment type="subunit">
    <text evidence="6">Monomer.</text>
</comment>
<dbReference type="SUPFAM" id="SSF56784">
    <property type="entry name" value="HAD-like"/>
    <property type="match status" value="1"/>
</dbReference>
<keyword evidence="19" id="KW-1185">Reference proteome</keyword>
<feature type="binding site" evidence="17">
    <location>
        <position position="8"/>
    </location>
    <ligand>
        <name>Mg(2+)</name>
        <dbReference type="ChEBI" id="CHEBI:18420"/>
    </ligand>
</feature>
<dbReference type="NCBIfam" id="TIGR01656">
    <property type="entry name" value="Histidinol-ppas"/>
    <property type="match status" value="1"/>
</dbReference>
<keyword evidence="7 14" id="KW-0963">Cytoplasm</keyword>
<dbReference type="Pfam" id="PF13242">
    <property type="entry name" value="Hydrolase_like"/>
    <property type="match status" value="1"/>
</dbReference>
<dbReference type="OrthoDB" id="9781367at2"/>
<comment type="caution">
    <text evidence="18">The sequence shown here is derived from an EMBL/GenBank/DDBJ whole genome shotgun (WGS) entry which is preliminary data.</text>
</comment>
<evidence type="ECO:0000256" key="1">
    <source>
        <dbReference type="ARBA" id="ARBA00001226"/>
    </source>
</evidence>
<dbReference type="NCBIfam" id="TIGR01662">
    <property type="entry name" value="HAD-SF-IIIA"/>
    <property type="match status" value="1"/>
</dbReference>
<dbReference type="GO" id="GO:0005975">
    <property type="term" value="P:carbohydrate metabolic process"/>
    <property type="evidence" value="ECO:0007669"/>
    <property type="project" value="InterPro"/>
</dbReference>
<feature type="active site" description="Nucleophile" evidence="15">
    <location>
        <position position="8"/>
    </location>
</feature>
<dbReference type="PIRSF" id="PIRSF004682">
    <property type="entry name" value="GmhB"/>
    <property type="match status" value="1"/>
</dbReference>
<feature type="site" description="Stabilizes the phosphoryl group" evidence="16">
    <location>
        <position position="51"/>
    </location>
</feature>
<dbReference type="STRING" id="404433.BTW07_10235"/>
<accession>A0A1Q8SS55</accession>
<dbReference type="GO" id="GO:0005737">
    <property type="term" value="C:cytoplasm"/>
    <property type="evidence" value="ECO:0007669"/>
    <property type="project" value="UniProtKB-SubCell"/>
</dbReference>
<keyword evidence="12 14" id="KW-0119">Carbohydrate metabolism</keyword>
<feature type="binding site" evidence="17">
    <location>
        <position position="128"/>
    </location>
    <ligand>
        <name>Mg(2+)</name>
        <dbReference type="ChEBI" id="CHEBI:18420"/>
    </ligand>
</feature>
<evidence type="ECO:0000256" key="13">
    <source>
        <dbReference type="ARBA" id="ARBA00061616"/>
    </source>
</evidence>
<dbReference type="Gene3D" id="3.40.50.1000">
    <property type="entry name" value="HAD superfamily/HAD-like"/>
    <property type="match status" value="1"/>
</dbReference>
<reference evidence="18 19" key="1">
    <citation type="submission" date="2016-12" db="EMBL/GenBank/DDBJ databases">
        <title>Draft genome sequences of strains Salinicola socius SMB35, Salinicola sp. MH3R3-1 and Chromohalobacter sp. SMB17 from the Verkhnekamsk potash mining region of Russia.</title>
        <authorList>
            <person name="Mavrodi D.V."/>
            <person name="Olsson B.E."/>
            <person name="Korsakova E.S."/>
            <person name="Pyankova A."/>
            <person name="Mavrodi O.V."/>
            <person name="Plotnikova E.G."/>
        </authorList>
    </citation>
    <scope>NUCLEOTIDE SEQUENCE [LARGE SCALE GENOMIC DNA]</scope>
    <source>
        <strain evidence="18 19">SMB35</strain>
    </source>
</reference>
<feature type="site" description="Stabilizes the phosphoryl group" evidence="16">
    <location>
        <position position="102"/>
    </location>
</feature>
<evidence type="ECO:0000256" key="9">
    <source>
        <dbReference type="ARBA" id="ARBA00022801"/>
    </source>
</evidence>
<dbReference type="InterPro" id="IPR023214">
    <property type="entry name" value="HAD_sf"/>
</dbReference>
<dbReference type="NCBIfam" id="NF006506">
    <property type="entry name" value="PRK08942.1"/>
    <property type="match status" value="1"/>
</dbReference>
<feature type="active site" description="Proton donor" evidence="15">
    <location>
        <position position="10"/>
    </location>
</feature>
<dbReference type="RefSeq" id="WP_075570078.1">
    <property type="nucleotide sequence ID" value="NZ_MSDO01000012.1"/>
</dbReference>
<keyword evidence="9 14" id="KW-0378">Hydrolase</keyword>
<evidence type="ECO:0000256" key="16">
    <source>
        <dbReference type="PIRSR" id="PIRSR004682-3"/>
    </source>
</evidence>
<evidence type="ECO:0000256" key="11">
    <source>
        <dbReference type="ARBA" id="ARBA00022842"/>
    </source>
</evidence>
<dbReference type="CDD" id="cd07503">
    <property type="entry name" value="HAD_HisB-N"/>
    <property type="match status" value="1"/>
</dbReference>
<feature type="binding site" evidence="17">
    <location>
        <position position="10"/>
    </location>
    <ligand>
        <name>Mg(2+)</name>
        <dbReference type="ChEBI" id="CHEBI:18420"/>
    </ligand>
</feature>
<organism evidence="18 19">
    <name type="scientific">Salinicola socius</name>
    <dbReference type="NCBI Taxonomy" id="404433"/>
    <lineage>
        <taxon>Bacteria</taxon>
        <taxon>Pseudomonadati</taxon>
        <taxon>Pseudomonadota</taxon>
        <taxon>Gammaproteobacteria</taxon>
        <taxon>Oceanospirillales</taxon>
        <taxon>Halomonadaceae</taxon>
        <taxon>Salinicola</taxon>
    </lineage>
</organism>
<keyword evidence="10 17" id="KW-0862">Zinc</keyword>
<dbReference type="InterPro" id="IPR006549">
    <property type="entry name" value="HAD-SF_hydro_IIIA"/>
</dbReference>
<evidence type="ECO:0000256" key="7">
    <source>
        <dbReference type="ARBA" id="ARBA00022490"/>
    </source>
</evidence>
<dbReference type="GO" id="GO:0046872">
    <property type="term" value="F:metal ion binding"/>
    <property type="evidence" value="ECO:0007669"/>
    <property type="project" value="UniProtKB-KW"/>
</dbReference>
<gene>
    <name evidence="18" type="ORF">BTW07_10235</name>
</gene>
<dbReference type="GO" id="GO:0034200">
    <property type="term" value="F:D-glycero-beta-D-manno-heptose 1,7-bisphosphate 7-phosphatase activity"/>
    <property type="evidence" value="ECO:0007669"/>
    <property type="project" value="UniProtKB-EC"/>
</dbReference>
<evidence type="ECO:0000256" key="2">
    <source>
        <dbReference type="ARBA" id="ARBA00001946"/>
    </source>
</evidence>
<feature type="binding site" evidence="17">
    <location>
        <position position="90"/>
    </location>
    <ligand>
        <name>Zn(2+)</name>
        <dbReference type="ChEBI" id="CHEBI:29105"/>
    </ligand>
</feature>
<evidence type="ECO:0000313" key="18">
    <source>
        <dbReference type="EMBL" id="OLO04258.1"/>
    </source>
</evidence>
<comment type="catalytic activity">
    <reaction evidence="1">
        <text>D-glycero-beta-D-manno-heptose 1,7-bisphosphate + H2O = D-glycero-beta-D-manno-heptose 1-phosphate + phosphate</text>
        <dbReference type="Rhea" id="RHEA:28518"/>
        <dbReference type="ChEBI" id="CHEBI:15377"/>
        <dbReference type="ChEBI" id="CHEBI:43474"/>
        <dbReference type="ChEBI" id="CHEBI:60208"/>
        <dbReference type="ChEBI" id="CHEBI:61593"/>
        <dbReference type="EC" id="3.1.3.82"/>
    </reaction>
</comment>
<dbReference type="FunFam" id="3.40.50.1000:FF:000168">
    <property type="entry name" value="D,D-heptose 1,7-bisphosphate phosphatase"/>
    <property type="match status" value="1"/>
</dbReference>
<comment type="similarity">
    <text evidence="13 14">Belongs to the gmhB family.</text>
</comment>
<keyword evidence="11 17" id="KW-0460">Magnesium</keyword>
<evidence type="ECO:0000256" key="17">
    <source>
        <dbReference type="PIRSR" id="PIRSR004682-4"/>
    </source>
</evidence>
<evidence type="ECO:0000256" key="3">
    <source>
        <dbReference type="ARBA" id="ARBA00001947"/>
    </source>
</evidence>
<dbReference type="Proteomes" id="UP000186878">
    <property type="component" value="Unassembled WGS sequence"/>
</dbReference>
<evidence type="ECO:0000256" key="6">
    <source>
        <dbReference type="ARBA" id="ARBA00011245"/>
    </source>
</evidence>
<name>A0A1Q8SS55_9GAMM</name>
<evidence type="ECO:0000256" key="12">
    <source>
        <dbReference type="ARBA" id="ARBA00023277"/>
    </source>
</evidence>
<evidence type="ECO:0000256" key="5">
    <source>
        <dbReference type="ARBA" id="ARBA00004708"/>
    </source>
</evidence>
<dbReference type="EC" id="3.1.3.-" evidence="14"/>
<dbReference type="AlphaFoldDB" id="A0A1Q8SS55"/>
<evidence type="ECO:0000256" key="10">
    <source>
        <dbReference type="ARBA" id="ARBA00022833"/>
    </source>
</evidence>
<evidence type="ECO:0000256" key="14">
    <source>
        <dbReference type="PIRNR" id="PIRNR004682"/>
    </source>
</evidence>
<comment type="subcellular location">
    <subcellularLocation>
        <location evidence="4 14">Cytoplasm</location>
    </subcellularLocation>
</comment>
<comment type="pathway">
    <text evidence="5">Nucleotide-sugar biosynthesis; ADP-L-glycero-beta-D-manno-heptose biosynthesis; ADP-L-glycero-beta-D-manno-heptose from D-glycero-beta-D-manno-heptose 7-phosphate: step 2/4.</text>
</comment>
<evidence type="ECO:0000313" key="19">
    <source>
        <dbReference type="Proteomes" id="UP000186878"/>
    </source>
</evidence>
<feature type="binding site" evidence="17">
    <location>
        <position position="98"/>
    </location>
    <ligand>
        <name>Zn(2+)</name>
        <dbReference type="ChEBI" id="CHEBI:29105"/>
    </ligand>
</feature>
<keyword evidence="8 17" id="KW-0479">Metal-binding</keyword>
<dbReference type="InterPro" id="IPR006543">
    <property type="entry name" value="Histidinol-phos"/>
</dbReference>
<comment type="cofactor">
    <cofactor evidence="2 17">
        <name>Mg(2+)</name>
        <dbReference type="ChEBI" id="CHEBI:18420"/>
    </cofactor>
</comment>
<dbReference type="InterPro" id="IPR004446">
    <property type="entry name" value="Heptose_bisP_phosphatase"/>
</dbReference>
<feature type="binding site" evidence="17">
    <location>
        <position position="92"/>
    </location>
    <ligand>
        <name>Zn(2+)</name>
        <dbReference type="ChEBI" id="CHEBI:29105"/>
    </ligand>
</feature>
<protein>
    <recommendedName>
        <fullName evidence="14">D,D-heptose 1,7-bisphosphate phosphatase</fullName>
        <ecNumber evidence="14">3.1.3.-</ecNumber>
    </recommendedName>
</protein>
<proteinExistence type="inferred from homology"/>
<dbReference type="EMBL" id="MSDO01000012">
    <property type="protein sequence ID" value="OLO04258.1"/>
    <property type="molecule type" value="Genomic_DNA"/>
</dbReference>
<feature type="binding site" evidence="17">
    <location>
        <position position="100"/>
    </location>
    <ligand>
        <name>Zn(2+)</name>
        <dbReference type="ChEBI" id="CHEBI:29105"/>
    </ligand>
</feature>
<dbReference type="PANTHER" id="PTHR42891:SF1">
    <property type="entry name" value="D-GLYCERO-BETA-D-MANNO-HEPTOSE-1,7-BISPHOSPHATE 7-PHOSPHATASE"/>
    <property type="match status" value="1"/>
</dbReference>
<comment type="cofactor">
    <cofactor evidence="3 17">
        <name>Zn(2+)</name>
        <dbReference type="ChEBI" id="CHEBI:29105"/>
    </cofactor>
</comment>
<evidence type="ECO:0000256" key="15">
    <source>
        <dbReference type="PIRSR" id="PIRSR004682-1"/>
    </source>
</evidence>